<name>A0A450TKL9_9GAMM</name>
<dbReference type="AlphaFoldDB" id="A0A450TKL9"/>
<proteinExistence type="predicted"/>
<accession>A0A450TKL9</accession>
<gene>
    <name evidence="1" type="ORF">BECKDK2373B_GA0170837_12074</name>
</gene>
<sequence length="98" mass="10450">MSGVGGWPMQGVILIDLDVIKHCGVFSLVSLIPWSLPAQRAGTQVLISNMRHPRAAPNSNPPPSVTVTELLTGPLRDDKTRVTASRAPIPGRYQSVPG</sequence>
<organism evidence="1">
    <name type="scientific">Candidatus Kentrum sp. DK</name>
    <dbReference type="NCBI Taxonomy" id="2126562"/>
    <lineage>
        <taxon>Bacteria</taxon>
        <taxon>Pseudomonadati</taxon>
        <taxon>Pseudomonadota</taxon>
        <taxon>Gammaproteobacteria</taxon>
        <taxon>Candidatus Kentrum</taxon>
    </lineage>
</organism>
<evidence type="ECO:0000313" key="1">
    <source>
        <dbReference type="EMBL" id="VFJ68161.1"/>
    </source>
</evidence>
<dbReference type="EMBL" id="CAADEX010000207">
    <property type="protein sequence ID" value="VFJ68161.1"/>
    <property type="molecule type" value="Genomic_DNA"/>
</dbReference>
<protein>
    <submittedName>
        <fullName evidence="1">Uncharacterized protein</fullName>
    </submittedName>
</protein>
<reference evidence="1" key="1">
    <citation type="submission" date="2019-02" db="EMBL/GenBank/DDBJ databases">
        <authorList>
            <person name="Gruber-Vodicka R. H."/>
            <person name="Seah K. B. B."/>
        </authorList>
    </citation>
    <scope>NUCLEOTIDE SEQUENCE</scope>
    <source>
        <strain evidence="1">BECK_DK47</strain>
    </source>
</reference>